<dbReference type="PANTHER" id="PTHR47017">
    <property type="entry name" value="ACYL-COA"/>
    <property type="match status" value="1"/>
</dbReference>
<dbReference type="InterPro" id="IPR007434">
    <property type="entry name" value="FemAB-like"/>
</dbReference>
<keyword evidence="2" id="KW-1185">Reference proteome</keyword>
<dbReference type="Gene3D" id="3.40.630.30">
    <property type="match status" value="1"/>
</dbReference>
<dbReference type="HOGENOM" id="CLU_036032_1_0_6"/>
<proteinExistence type="predicted"/>
<dbReference type="RefSeq" id="WP_007019281.1">
    <property type="nucleotide sequence ID" value="NZ_CH724123.1"/>
</dbReference>
<comment type="caution">
    <text evidence="1">The sequence shown here is derived from an EMBL/GenBank/DDBJ whole genome shotgun (WGS) entry which is preliminary data.</text>
</comment>
<evidence type="ECO:0008006" key="3">
    <source>
        <dbReference type="Google" id="ProtNLM"/>
    </source>
</evidence>
<organism evidence="1 2">
    <name type="scientific">Bermanella marisrubri</name>
    <dbReference type="NCBI Taxonomy" id="207949"/>
    <lineage>
        <taxon>Bacteria</taxon>
        <taxon>Pseudomonadati</taxon>
        <taxon>Pseudomonadota</taxon>
        <taxon>Gammaproteobacteria</taxon>
        <taxon>Oceanospirillales</taxon>
        <taxon>Oceanospirillaceae</taxon>
        <taxon>Bermanella</taxon>
    </lineage>
</organism>
<accession>Q1MYG5</accession>
<reference evidence="1 2" key="1">
    <citation type="submission" date="2006-03" db="EMBL/GenBank/DDBJ databases">
        <authorList>
            <person name="Pinhassi J."/>
            <person name="Pedros-Alio C."/>
            <person name="Ferriera S."/>
            <person name="Johnson J."/>
            <person name="Kravitz S."/>
            <person name="Halpern A."/>
            <person name="Remington K."/>
            <person name="Beeson K."/>
            <person name="Tran B."/>
            <person name="Rogers Y.-H."/>
            <person name="Friedman R."/>
            <person name="Venter J.C."/>
        </authorList>
    </citation>
    <scope>NUCLEOTIDE SEQUENCE [LARGE SCALE GENOMIC DNA]</scope>
    <source>
        <strain evidence="1 2">RED65</strain>
    </source>
</reference>
<sequence>MQCFNDAKQWSNHNPSLHSKNEYPFIQTEFLQSLESNNSLNQDTGWQSHYLSLADLDMAVPAFIKHHSYGEYVFDWAWADAYARHGLVYYPKLIVAAPYTPATGPRILSSTSTFDGKELSNRLFTHCEEKQLSGAHILFPTQNESQQLIDHGWQQRLGVQFHWYNRGYENFEHFLSHFKSRKRKNIIKERAQFQRSDMDFIWREGHAITQQEWQDFYFCYQRTYAKRGMQGYITLEAFKEMATMQALNKQMHLLVCRYQHQNIAFALFFSDSQHLYGRYWGCVQDIHGLHFEACYYRGIEFAIAKGLKVFNPGTQGEHKISRGFEPVLTQSLHYLSHPDFHQAVSRFVKEEAEALLDYQKQCYEELPFNETSKPAIKRFSDETT</sequence>
<dbReference type="AlphaFoldDB" id="Q1MYG5"/>
<dbReference type="EMBL" id="AAQH01000026">
    <property type="protein sequence ID" value="EAT10980.1"/>
    <property type="molecule type" value="Genomic_DNA"/>
</dbReference>
<dbReference type="OrthoDB" id="9776898at2"/>
<dbReference type="PANTHER" id="PTHR47017:SF1">
    <property type="entry name" value="ACYL-COA"/>
    <property type="match status" value="1"/>
</dbReference>
<evidence type="ECO:0000313" key="1">
    <source>
        <dbReference type="EMBL" id="EAT10980.1"/>
    </source>
</evidence>
<name>Q1MYG5_9GAMM</name>
<dbReference type="Proteomes" id="UP000004263">
    <property type="component" value="Unassembled WGS sequence"/>
</dbReference>
<gene>
    <name evidence="1" type="ORF">RED65_02123</name>
</gene>
<dbReference type="SUPFAM" id="SSF55729">
    <property type="entry name" value="Acyl-CoA N-acyltransferases (Nat)"/>
    <property type="match status" value="1"/>
</dbReference>
<dbReference type="STRING" id="207949.RED65_02123"/>
<dbReference type="InterPro" id="IPR016181">
    <property type="entry name" value="Acyl_CoA_acyltransferase"/>
</dbReference>
<dbReference type="Pfam" id="PF04339">
    <property type="entry name" value="FemAB_like"/>
    <property type="match status" value="1"/>
</dbReference>
<protein>
    <recommendedName>
        <fullName evidence="3">GNAT family N-acetyltransferase</fullName>
    </recommendedName>
</protein>
<evidence type="ECO:0000313" key="2">
    <source>
        <dbReference type="Proteomes" id="UP000004263"/>
    </source>
</evidence>